<proteinExistence type="predicted"/>
<gene>
    <name evidence="2" type="ORF">HYPSUDRAFT_132517</name>
</gene>
<dbReference type="Proteomes" id="UP000054270">
    <property type="component" value="Unassembled WGS sequence"/>
</dbReference>
<keyword evidence="1" id="KW-0812">Transmembrane</keyword>
<evidence type="ECO:0008006" key="4">
    <source>
        <dbReference type="Google" id="ProtNLM"/>
    </source>
</evidence>
<dbReference type="OMA" id="WDISWLV"/>
<keyword evidence="1" id="KW-0472">Membrane</keyword>
<accession>A0A0D2Q5I9</accession>
<dbReference type="EMBL" id="KN817526">
    <property type="protein sequence ID" value="KJA26825.1"/>
    <property type="molecule type" value="Genomic_DNA"/>
</dbReference>
<dbReference type="STRING" id="945553.A0A0D2Q5I9"/>
<organism evidence="2 3">
    <name type="scientific">Hypholoma sublateritium (strain FD-334 SS-4)</name>
    <dbReference type="NCBI Taxonomy" id="945553"/>
    <lineage>
        <taxon>Eukaryota</taxon>
        <taxon>Fungi</taxon>
        <taxon>Dikarya</taxon>
        <taxon>Basidiomycota</taxon>
        <taxon>Agaricomycotina</taxon>
        <taxon>Agaricomycetes</taxon>
        <taxon>Agaricomycetidae</taxon>
        <taxon>Agaricales</taxon>
        <taxon>Agaricineae</taxon>
        <taxon>Strophariaceae</taxon>
        <taxon>Hypholoma</taxon>
    </lineage>
</organism>
<dbReference type="OrthoDB" id="2603at2759"/>
<feature type="transmembrane region" description="Helical" evidence="1">
    <location>
        <begin position="360"/>
        <end position="377"/>
    </location>
</feature>
<feature type="transmembrane region" description="Helical" evidence="1">
    <location>
        <begin position="249"/>
        <end position="272"/>
    </location>
</feature>
<feature type="transmembrane region" description="Helical" evidence="1">
    <location>
        <begin position="153"/>
        <end position="173"/>
    </location>
</feature>
<evidence type="ECO:0000313" key="2">
    <source>
        <dbReference type="EMBL" id="KJA26825.1"/>
    </source>
</evidence>
<evidence type="ECO:0000313" key="3">
    <source>
        <dbReference type="Proteomes" id="UP000054270"/>
    </source>
</evidence>
<feature type="transmembrane region" description="Helical" evidence="1">
    <location>
        <begin position="284"/>
        <end position="310"/>
    </location>
</feature>
<sequence length="383" mass="43611">MPQTDSTNDTHDEKPIKAWLSRRGSHVSHWYSDSSLAKCHARNALPKSVSHFFHPTRATFFGEPSDEGVMTQLWSSRAHRKHRYVYMSSFTQAARHKDRMWGRLALMRRIEYWNISWLVAQAFTWGSVVWVINGFAVFLPFCNSHFQKAPDAMGWTALIGATIFEIGSIFGVWEVWNADFMAFESQAVGGDSLANGDKDMEVGVQNGDTQMAEETNGKAYIWTHTLAEKPKPRPKWVWFSTSPKYWHQLGWYAAFFQLLAASIFWISGFTALPAIQDAIMTHTGFLDGVFWVPQIVGGTGFVISSTFIMLESQHVWYIPRPLSLGWHVGFWNFVGGIGFTLCGIFGFYKAQWGQYQSALSTFWGGWAFLIGSVLQWYESVNSK</sequence>
<keyword evidence="1" id="KW-1133">Transmembrane helix</keyword>
<dbReference type="AlphaFoldDB" id="A0A0D2Q5I9"/>
<evidence type="ECO:0000256" key="1">
    <source>
        <dbReference type="SAM" id="Phobius"/>
    </source>
</evidence>
<feature type="transmembrane region" description="Helical" evidence="1">
    <location>
        <begin position="115"/>
        <end position="141"/>
    </location>
</feature>
<reference evidence="3" key="1">
    <citation type="submission" date="2014-04" db="EMBL/GenBank/DDBJ databases">
        <title>Evolutionary Origins and Diversification of the Mycorrhizal Mutualists.</title>
        <authorList>
            <consortium name="DOE Joint Genome Institute"/>
            <consortium name="Mycorrhizal Genomics Consortium"/>
            <person name="Kohler A."/>
            <person name="Kuo A."/>
            <person name="Nagy L.G."/>
            <person name="Floudas D."/>
            <person name="Copeland A."/>
            <person name="Barry K.W."/>
            <person name="Cichocki N."/>
            <person name="Veneault-Fourrey C."/>
            <person name="LaButti K."/>
            <person name="Lindquist E.A."/>
            <person name="Lipzen A."/>
            <person name="Lundell T."/>
            <person name="Morin E."/>
            <person name="Murat C."/>
            <person name="Riley R."/>
            <person name="Ohm R."/>
            <person name="Sun H."/>
            <person name="Tunlid A."/>
            <person name="Henrissat B."/>
            <person name="Grigoriev I.V."/>
            <person name="Hibbett D.S."/>
            <person name="Martin F."/>
        </authorList>
    </citation>
    <scope>NUCLEOTIDE SEQUENCE [LARGE SCALE GENOMIC DNA]</scope>
    <source>
        <strain evidence="3">FD-334 SS-4</strain>
    </source>
</reference>
<name>A0A0D2Q5I9_HYPSF</name>
<keyword evidence="3" id="KW-1185">Reference proteome</keyword>
<feature type="transmembrane region" description="Helical" evidence="1">
    <location>
        <begin position="330"/>
        <end position="348"/>
    </location>
</feature>
<protein>
    <recommendedName>
        <fullName evidence="4">Integral membrane protein</fullName>
    </recommendedName>
</protein>